<keyword evidence="3" id="KW-1185">Reference proteome</keyword>
<reference evidence="2" key="1">
    <citation type="submission" date="2022-01" db="EMBL/GenBank/DDBJ databases">
        <authorList>
            <person name="King R."/>
        </authorList>
    </citation>
    <scope>NUCLEOTIDE SEQUENCE</scope>
</reference>
<evidence type="ECO:0000313" key="2">
    <source>
        <dbReference type="EMBL" id="CAH1100909.1"/>
    </source>
</evidence>
<dbReference type="EMBL" id="OV651822">
    <property type="protein sequence ID" value="CAH1100909.1"/>
    <property type="molecule type" value="Genomic_DNA"/>
</dbReference>
<evidence type="ECO:0000313" key="3">
    <source>
        <dbReference type="Proteomes" id="UP001153636"/>
    </source>
</evidence>
<comment type="similarity">
    <text evidence="1">Belongs to the CFAP97 family.</text>
</comment>
<dbReference type="InterPro" id="IPR038791">
    <property type="entry name" value="Cfap97/Hemingway"/>
</dbReference>
<dbReference type="AlphaFoldDB" id="A0A9P0G3S2"/>
<dbReference type="Pfam" id="PF13879">
    <property type="entry name" value="Hmw_CFAP97"/>
    <property type="match status" value="1"/>
</dbReference>
<dbReference type="PANTHER" id="PTHR23035">
    <property type="entry name" value="CILIA- AND FLAGELLA-ASSOCIATED PROTEIN 97-RELATED"/>
    <property type="match status" value="1"/>
</dbReference>
<proteinExistence type="inferred from homology"/>
<dbReference type="OrthoDB" id="515313at2759"/>
<organism evidence="2 3">
    <name type="scientific">Psylliodes chrysocephalus</name>
    <dbReference type="NCBI Taxonomy" id="3402493"/>
    <lineage>
        <taxon>Eukaryota</taxon>
        <taxon>Metazoa</taxon>
        <taxon>Ecdysozoa</taxon>
        <taxon>Arthropoda</taxon>
        <taxon>Hexapoda</taxon>
        <taxon>Insecta</taxon>
        <taxon>Pterygota</taxon>
        <taxon>Neoptera</taxon>
        <taxon>Endopterygota</taxon>
        <taxon>Coleoptera</taxon>
        <taxon>Polyphaga</taxon>
        <taxon>Cucujiformia</taxon>
        <taxon>Chrysomeloidea</taxon>
        <taxon>Chrysomelidae</taxon>
        <taxon>Galerucinae</taxon>
        <taxon>Alticini</taxon>
        <taxon>Psylliodes</taxon>
    </lineage>
</organism>
<evidence type="ECO:0000256" key="1">
    <source>
        <dbReference type="ARBA" id="ARBA00008315"/>
    </source>
</evidence>
<name>A0A9P0G3S2_9CUCU</name>
<accession>A0A9P0G3S2</accession>
<protein>
    <submittedName>
        <fullName evidence="2">Uncharacterized protein</fullName>
    </submittedName>
</protein>
<gene>
    <name evidence="2" type="ORF">PSYICH_LOCUS1948</name>
</gene>
<dbReference type="Proteomes" id="UP001153636">
    <property type="component" value="Chromosome 10"/>
</dbReference>
<sequence length="199" mass="22820">MDSDSNPELSDCITCSTIKNITNINDQINTVDETKNSTTNINVDGLLLSPSCPLLGPHPKPTKCIEEKEDTCLNLNENKLKKKETRDTTYDDDFEDDADLDYLNQHFNTSVSLCSSSSKRNVTFKNSELRDIERVNTILMKKIMSHSQRTNQYNVPPKQYGFKKLSSLAINRKRQEEKINRENLILLKKIQSVKSTFKK</sequence>
<dbReference type="InterPro" id="IPR029488">
    <property type="entry name" value="Hmw/CFAP97"/>
</dbReference>